<sequence>MAPKASIGKSIKKESSAAKKKNQDKKARKKTRKQSFAIYLYKVLKQVHPDVGVSSKAMSIMNSLVFDVFERIAQESSRLAAYSKKSTITSREIQTAVRLLMPGELAKHAMSEGTKAVANKSNIAIDADEPPTNTVDPIEDHPINVTADDEETLPPMPDMPLVHVDPPSVVSIPVDQGFLSRYFLSEVVLAKRLNSYFWPAQISEVHSDKMYVKFFPLSEEMEKEEISSEEDVKAFTKEEIDDTGASLCPLFFMSSDPLVRASAVACWAISHACSLASPCKHMDMLKQTTQFSVYTLSVCAHRSSVVPSQSCRKQLPIRKKAMKHRRKKNINHRRRKTILTGEDSKLFAKSIHVPSRKRRTDEEIHKEEHKRRDSGSGKKPADTMKKQHKSGTSTHKIPKKVDEVKVKTEPAREEDLSSNIIDITGSPVHTPADAPEGLIRRHYCDRKRLFPNRSHIENRTSPRNWTSSPAKDTRPIRDRQQQHPADSVDGNNYKARLVSASSSFRDASPIVDDRRGFPRCWPDRKEEPNHDLVKYFSERQSETQQEVAELRLNNKILARDNRRLASVLLRTQKKMNSLRYHLNGLCSISLVNASNPNYIEKGTMPLHVAARAGQALQLELLIANGGNPSTVDSAGHTPAEVARLAGHLELSEKLTEHMYEVTDKLTYFLCNRKPDHKSGEHLIVPGWASGVERNDLGYEARNKLQMLPNHLLEELVSDVYDEVDRRETDAIWLTSSSLPERCIVPFLPIHPQLSSTRNQGRQKLARFTPKEFATLIIDILNEVAHRHSLSNATPLQDPIVTSLKKEGFERQASQMSDDEPLYDSVASDDDYAALTSDMTRTMNGDQKFTAQNGLSPNSKGLPSVVQSLKKQLTLSESTARELREEIRRLQTTVEQLTVENCDLKNALHMQSKLHITLPSERVNGHHVGEHNDSELEPVIDNKINTSPKGQRPASMYETREGLRKPPIYSNQPASLTSQTIRESDGSSSPSMRQSPWEAPNLPASEEVTRRTEHVTKRIQELWMAMQDPGRREAFVPCAERIRVAVSELVAIFPQNPVDDNIRSALRQLNGNTGRLQAECSALQRCTSDPDHMDRCLQQVRSSAYDIAKATKLLVTQFQF</sequence>
<evidence type="ECO:0000256" key="18">
    <source>
        <dbReference type="RuleBase" id="RU000451"/>
    </source>
</evidence>
<dbReference type="PROSITE" id="PS00357">
    <property type="entry name" value="HISTONE_H2B"/>
    <property type="match status" value="1"/>
</dbReference>
<feature type="compositionally biased region" description="Polar residues" evidence="20">
    <location>
        <begin position="461"/>
        <end position="470"/>
    </location>
</feature>
<evidence type="ECO:0000256" key="19">
    <source>
        <dbReference type="SAM" id="Coils"/>
    </source>
</evidence>
<evidence type="ECO:0000256" key="1">
    <source>
        <dbReference type="ARBA" id="ARBA00002001"/>
    </source>
</evidence>
<dbReference type="SMART" id="SM00427">
    <property type="entry name" value="H2B"/>
    <property type="match status" value="1"/>
</dbReference>
<evidence type="ECO:0000256" key="6">
    <source>
        <dbReference type="ARBA" id="ARBA00017644"/>
    </source>
</evidence>
<dbReference type="InterPro" id="IPR047161">
    <property type="entry name" value="GIT-like"/>
</dbReference>
<proteinExistence type="inferred from homology"/>
<keyword evidence="13 17" id="KW-0040">ANK repeat</keyword>
<feature type="repeat" description="ANK" evidence="17">
    <location>
        <begin position="601"/>
        <end position="633"/>
    </location>
</feature>
<dbReference type="GO" id="GO:0005634">
    <property type="term" value="C:nucleus"/>
    <property type="evidence" value="ECO:0007669"/>
    <property type="project" value="UniProtKB-SubCell"/>
</dbReference>
<dbReference type="Gene3D" id="1.25.40.20">
    <property type="entry name" value="Ankyrin repeat-containing domain"/>
    <property type="match status" value="1"/>
</dbReference>
<comment type="subcellular location">
    <subcellularLocation>
        <location evidence="3">Chromosome</location>
    </subcellularLocation>
    <subcellularLocation>
        <location evidence="2 18">Nucleus</location>
    </subcellularLocation>
</comment>
<comment type="function">
    <text evidence="1">Core component of nucleosome. Nucleosomes wrap and compact DNA into chromatin, limiting DNA accessibility to the cellular machineries which require DNA as a template. Histones thereby play a central role in transcription regulation, DNA repair, DNA replication and chromosomal stability. DNA accessibility is regulated via a complex set of post-translational modifications of histones, also called histone code, and nucleosome remodeling.</text>
</comment>
<keyword evidence="11" id="KW-0863">Zinc-finger</keyword>
<dbReference type="GO" id="GO:0030527">
    <property type="term" value="F:structural constituent of chromatin"/>
    <property type="evidence" value="ECO:0007669"/>
    <property type="project" value="InterPro"/>
</dbReference>
<dbReference type="InterPro" id="IPR055333">
    <property type="entry name" value="HISTONE_H2B_site"/>
</dbReference>
<evidence type="ECO:0000313" key="22">
    <source>
        <dbReference type="EMBL" id="CAB0044107.1"/>
    </source>
</evidence>
<dbReference type="Pfam" id="PF08518">
    <property type="entry name" value="GIT_SHD"/>
    <property type="match status" value="2"/>
</dbReference>
<feature type="compositionally biased region" description="Basic and acidic residues" evidence="20">
    <location>
        <begin position="359"/>
        <end position="385"/>
    </location>
</feature>
<dbReference type="InterPro" id="IPR007125">
    <property type="entry name" value="H2A/H2B/H3"/>
</dbReference>
<name>A0A6H5J6C2_9HYME</name>
<keyword evidence="11" id="KW-0862">Zinc</keyword>
<keyword evidence="7 18" id="KW-0158">Chromosome</keyword>
<evidence type="ECO:0000256" key="20">
    <source>
        <dbReference type="SAM" id="MobiDB-lite"/>
    </source>
</evidence>
<dbReference type="OrthoDB" id="5588096at2759"/>
<dbReference type="Proteomes" id="UP000479190">
    <property type="component" value="Unassembled WGS sequence"/>
</dbReference>
<evidence type="ECO:0000256" key="10">
    <source>
        <dbReference type="ARBA" id="ARBA00022737"/>
    </source>
</evidence>
<dbReference type="GO" id="GO:0031267">
    <property type="term" value="F:small GTPase binding"/>
    <property type="evidence" value="ECO:0007669"/>
    <property type="project" value="TreeGrafter"/>
</dbReference>
<dbReference type="PANTHER" id="PTHR46097">
    <property type="entry name" value="G PROTEIN-COUPLED RECEPTOR KINASE INTERACTING ARFGAP"/>
    <property type="match status" value="1"/>
</dbReference>
<dbReference type="InterPro" id="IPR036770">
    <property type="entry name" value="Ankyrin_rpt-contain_sf"/>
</dbReference>
<keyword evidence="16 18" id="KW-0544">Nucleosome core</keyword>
<dbReference type="GO" id="GO:0000786">
    <property type="term" value="C:nucleosome"/>
    <property type="evidence" value="ECO:0007669"/>
    <property type="project" value="UniProtKB-KW"/>
</dbReference>
<keyword evidence="14 18" id="KW-0238">DNA-binding</keyword>
<evidence type="ECO:0000256" key="9">
    <source>
        <dbReference type="ARBA" id="ARBA00022499"/>
    </source>
</evidence>
<keyword evidence="19" id="KW-0175">Coiled coil</keyword>
<protein>
    <recommendedName>
        <fullName evidence="6 18">Histone H2B</fullName>
    </recommendedName>
</protein>
<dbReference type="GO" id="GO:0005096">
    <property type="term" value="F:GTPase activator activity"/>
    <property type="evidence" value="ECO:0007669"/>
    <property type="project" value="UniProtKB-KW"/>
</dbReference>
<dbReference type="Gene3D" id="1.20.120.330">
    <property type="entry name" value="Nucleotidyltransferases domain 2"/>
    <property type="match status" value="1"/>
</dbReference>
<keyword evidence="9" id="KW-1017">Isopeptide bond</keyword>
<feature type="compositionally biased region" description="Basic residues" evidence="20">
    <location>
        <begin position="18"/>
        <end position="30"/>
    </location>
</feature>
<dbReference type="GO" id="GO:0007420">
    <property type="term" value="P:brain development"/>
    <property type="evidence" value="ECO:0007669"/>
    <property type="project" value="InterPro"/>
</dbReference>
<evidence type="ECO:0000259" key="21">
    <source>
        <dbReference type="SMART" id="SM00555"/>
    </source>
</evidence>
<evidence type="ECO:0000256" key="7">
    <source>
        <dbReference type="ARBA" id="ARBA00022454"/>
    </source>
</evidence>
<dbReference type="PRINTS" id="PR00621">
    <property type="entry name" value="HISTONEH2B"/>
</dbReference>
<evidence type="ECO:0000256" key="11">
    <source>
        <dbReference type="ARBA" id="ARBA00022771"/>
    </source>
</evidence>
<organism evidence="22 23">
    <name type="scientific">Trichogramma brassicae</name>
    <dbReference type="NCBI Taxonomy" id="86971"/>
    <lineage>
        <taxon>Eukaryota</taxon>
        <taxon>Metazoa</taxon>
        <taxon>Ecdysozoa</taxon>
        <taxon>Arthropoda</taxon>
        <taxon>Hexapoda</taxon>
        <taxon>Insecta</taxon>
        <taxon>Pterygota</taxon>
        <taxon>Neoptera</taxon>
        <taxon>Endopterygota</taxon>
        <taxon>Hymenoptera</taxon>
        <taxon>Apocrita</taxon>
        <taxon>Proctotrupomorpha</taxon>
        <taxon>Chalcidoidea</taxon>
        <taxon>Trichogrammatidae</taxon>
        <taxon>Trichogramma</taxon>
    </lineage>
</organism>
<feature type="region of interest" description="Disordered" evidence="20">
    <location>
        <begin position="453"/>
        <end position="493"/>
    </location>
</feature>
<dbReference type="GO" id="GO:0046982">
    <property type="term" value="F:protein heterodimerization activity"/>
    <property type="evidence" value="ECO:0007669"/>
    <property type="project" value="InterPro"/>
</dbReference>
<dbReference type="GO" id="GO:0032012">
    <property type="term" value="P:regulation of ARF protein signal transduction"/>
    <property type="evidence" value="ECO:0007669"/>
    <property type="project" value="InterPro"/>
</dbReference>
<evidence type="ECO:0000256" key="16">
    <source>
        <dbReference type="ARBA" id="ARBA00023269"/>
    </source>
</evidence>
<evidence type="ECO:0000256" key="13">
    <source>
        <dbReference type="ARBA" id="ARBA00023043"/>
    </source>
</evidence>
<keyword evidence="8" id="KW-0343">GTPase activation</keyword>
<evidence type="ECO:0000256" key="14">
    <source>
        <dbReference type="ARBA" id="ARBA00023125"/>
    </source>
</evidence>
<dbReference type="CDD" id="cd22910">
    <property type="entry name" value="HFD_H2B"/>
    <property type="match status" value="1"/>
</dbReference>
<evidence type="ECO:0000256" key="3">
    <source>
        <dbReference type="ARBA" id="ARBA00004286"/>
    </source>
</evidence>
<evidence type="ECO:0000256" key="12">
    <source>
        <dbReference type="ARBA" id="ARBA00022843"/>
    </source>
</evidence>
<dbReference type="FunFam" id="1.10.20.10:FF:000016">
    <property type="entry name" value="Histone H2B"/>
    <property type="match status" value="1"/>
</dbReference>
<dbReference type="InterPro" id="IPR009072">
    <property type="entry name" value="Histone-fold"/>
</dbReference>
<feature type="domain" description="GIT Spa2 homology (SHD)" evidence="21">
    <location>
        <begin position="700"/>
        <end position="730"/>
    </location>
</feature>
<dbReference type="SUPFAM" id="SSF47113">
    <property type="entry name" value="Histone-fold"/>
    <property type="match status" value="1"/>
</dbReference>
<dbReference type="InterPro" id="IPR002110">
    <property type="entry name" value="Ankyrin_rpt"/>
</dbReference>
<evidence type="ECO:0000256" key="4">
    <source>
        <dbReference type="ARBA" id="ARBA00006846"/>
    </source>
</evidence>
<dbReference type="InterPro" id="IPR013724">
    <property type="entry name" value="GIT_SHD"/>
</dbReference>
<evidence type="ECO:0000256" key="17">
    <source>
        <dbReference type="PROSITE-ProRule" id="PRU00023"/>
    </source>
</evidence>
<dbReference type="Pfam" id="PF00125">
    <property type="entry name" value="Histone"/>
    <property type="match status" value="1"/>
</dbReference>
<dbReference type="PROSITE" id="PS50297">
    <property type="entry name" value="ANK_REP_REGION"/>
    <property type="match status" value="1"/>
</dbReference>
<dbReference type="InterPro" id="IPR022018">
    <property type="entry name" value="GIT1_C"/>
</dbReference>
<feature type="region of interest" description="Disordered" evidence="20">
    <location>
        <begin position="349"/>
        <end position="400"/>
    </location>
</feature>
<dbReference type="EMBL" id="CADCXV010001394">
    <property type="protein sequence ID" value="CAB0044107.1"/>
    <property type="molecule type" value="Genomic_DNA"/>
</dbReference>
<dbReference type="Gene3D" id="1.10.20.10">
    <property type="entry name" value="Histone, subunit A"/>
    <property type="match status" value="1"/>
</dbReference>
<keyword evidence="15 18" id="KW-0539">Nucleus</keyword>
<dbReference type="SMART" id="SM00555">
    <property type="entry name" value="GIT"/>
    <property type="match status" value="2"/>
</dbReference>
<evidence type="ECO:0000256" key="8">
    <source>
        <dbReference type="ARBA" id="ARBA00022468"/>
    </source>
</evidence>
<accession>A0A6H5J6C2</accession>
<dbReference type="GO" id="GO:0098793">
    <property type="term" value="C:presynapse"/>
    <property type="evidence" value="ECO:0007669"/>
    <property type="project" value="GOC"/>
</dbReference>
<keyword evidence="11" id="KW-0479">Metal-binding</keyword>
<comment type="similarity">
    <text evidence="4 18">Belongs to the histone H2B family.</text>
</comment>
<gene>
    <name evidence="22" type="ORF">TBRA_LOCUS15695</name>
</gene>
<dbReference type="GO" id="GO:0008277">
    <property type="term" value="P:regulation of G protein-coupled receptor signaling pathway"/>
    <property type="evidence" value="ECO:0007669"/>
    <property type="project" value="TreeGrafter"/>
</dbReference>
<evidence type="ECO:0000256" key="5">
    <source>
        <dbReference type="ARBA" id="ARBA00011538"/>
    </source>
</evidence>
<feature type="region of interest" description="Disordered" evidence="20">
    <location>
        <begin position="1"/>
        <end position="30"/>
    </location>
</feature>
<keyword evidence="23" id="KW-1185">Reference proteome</keyword>
<dbReference type="GO" id="GO:0003677">
    <property type="term" value="F:DNA binding"/>
    <property type="evidence" value="ECO:0007669"/>
    <property type="project" value="UniProtKB-KW"/>
</dbReference>
<dbReference type="PROSITE" id="PS50088">
    <property type="entry name" value="ANK_REPEAT"/>
    <property type="match status" value="1"/>
</dbReference>
<reference evidence="22 23" key="1">
    <citation type="submission" date="2020-02" db="EMBL/GenBank/DDBJ databases">
        <authorList>
            <person name="Ferguson B K."/>
        </authorList>
    </citation>
    <scope>NUCLEOTIDE SEQUENCE [LARGE SCALE GENOMIC DNA]</scope>
</reference>
<feature type="domain" description="GIT Spa2 homology (SHD)" evidence="21">
    <location>
        <begin position="760"/>
        <end position="790"/>
    </location>
</feature>
<evidence type="ECO:0000313" key="23">
    <source>
        <dbReference type="Proteomes" id="UP000479190"/>
    </source>
</evidence>
<evidence type="ECO:0000256" key="2">
    <source>
        <dbReference type="ARBA" id="ARBA00004123"/>
    </source>
</evidence>
<feature type="compositionally biased region" description="Basic and acidic residues" evidence="20">
    <location>
        <begin position="471"/>
        <end position="481"/>
    </location>
</feature>
<dbReference type="GO" id="GO:0036465">
    <property type="term" value="P:synaptic vesicle recycling"/>
    <property type="evidence" value="ECO:0007669"/>
    <property type="project" value="TreeGrafter"/>
</dbReference>
<comment type="subunit">
    <text evidence="5 18">The nucleosome is a histone octamer containing two molecules each of H2A, H2B, H3 and H4 assembled in one H3-H4 heterotetramer and two H2A-H2B heterodimers. The octamer wraps approximately 147 bp of DNA.</text>
</comment>
<dbReference type="AlphaFoldDB" id="A0A6H5J6C2"/>
<keyword evidence="10" id="KW-0677">Repeat</keyword>
<evidence type="ECO:0000256" key="15">
    <source>
        <dbReference type="ARBA" id="ARBA00023242"/>
    </source>
</evidence>
<dbReference type="SUPFAM" id="SSF48403">
    <property type="entry name" value="Ankyrin repeat"/>
    <property type="match status" value="1"/>
</dbReference>
<dbReference type="InterPro" id="IPR000558">
    <property type="entry name" value="Histone_H2B"/>
</dbReference>
<feature type="region of interest" description="Disordered" evidence="20">
    <location>
        <begin position="940"/>
        <end position="1010"/>
    </location>
</feature>
<dbReference type="GO" id="GO:0008270">
    <property type="term" value="F:zinc ion binding"/>
    <property type="evidence" value="ECO:0007669"/>
    <property type="project" value="UniProtKB-KW"/>
</dbReference>
<keyword evidence="12" id="KW-0832">Ubl conjugation</keyword>
<dbReference type="PANTHER" id="PTHR46097:SF3">
    <property type="entry name" value="ARF GTPASE-ACTIVATING PROTEIN GIT"/>
    <property type="match status" value="1"/>
</dbReference>
<feature type="compositionally biased region" description="Polar residues" evidence="20">
    <location>
        <begin position="968"/>
        <end position="993"/>
    </location>
</feature>
<feature type="coiled-coil region" evidence="19">
    <location>
        <begin position="865"/>
        <end position="899"/>
    </location>
</feature>
<dbReference type="Pfam" id="PF12205">
    <property type="entry name" value="GIT1_C"/>
    <property type="match status" value="1"/>
</dbReference>